<dbReference type="Proteomes" id="UP000823636">
    <property type="component" value="Unassembled WGS sequence"/>
</dbReference>
<evidence type="ECO:0000313" key="4">
    <source>
        <dbReference type="Proteomes" id="UP000823636"/>
    </source>
</evidence>
<organism evidence="3 4">
    <name type="scientific">Candidatus Caccoplasma merdipullorum</name>
    <dbReference type="NCBI Taxonomy" id="2840718"/>
    <lineage>
        <taxon>Bacteria</taxon>
        <taxon>Pseudomonadati</taxon>
        <taxon>Bacteroidota</taxon>
        <taxon>Bacteroidia</taxon>
        <taxon>Bacteroidales</taxon>
        <taxon>Bacteroidaceae</taxon>
        <taxon>Bacteroidaceae incertae sedis</taxon>
        <taxon>Candidatus Caccoplasma</taxon>
    </lineage>
</organism>
<dbReference type="Pfam" id="PF20009">
    <property type="entry name" value="GEVED"/>
    <property type="match status" value="3"/>
</dbReference>
<dbReference type="InterPro" id="IPR026444">
    <property type="entry name" value="Secre_tail"/>
</dbReference>
<reference evidence="3" key="1">
    <citation type="submission" date="2020-10" db="EMBL/GenBank/DDBJ databases">
        <authorList>
            <person name="Gilroy R."/>
        </authorList>
    </citation>
    <scope>NUCLEOTIDE SEQUENCE</scope>
    <source>
        <strain evidence="3">G3-4614</strain>
    </source>
</reference>
<accession>A0A9D9H7E9</accession>
<dbReference type="Gene3D" id="2.60.40.4270">
    <property type="entry name" value="Listeria-Bacteroides repeat domain"/>
    <property type="match status" value="1"/>
</dbReference>
<proteinExistence type="predicted"/>
<comment type="caution">
    <text evidence="3">The sequence shown here is derived from an EMBL/GenBank/DDBJ whole genome shotgun (WGS) entry which is preliminary data.</text>
</comment>
<evidence type="ECO:0000313" key="3">
    <source>
        <dbReference type="EMBL" id="MBO8438544.1"/>
    </source>
</evidence>
<name>A0A9D9H7E9_9BACT</name>
<dbReference type="AlphaFoldDB" id="A0A9D9H7E9"/>
<feature type="signal peptide" evidence="1">
    <location>
        <begin position="1"/>
        <end position="23"/>
    </location>
</feature>
<dbReference type="NCBIfam" id="TIGR04183">
    <property type="entry name" value="Por_Secre_tail"/>
    <property type="match status" value="1"/>
</dbReference>
<dbReference type="EMBL" id="JADIMW010000068">
    <property type="protein sequence ID" value="MBO8438544.1"/>
    <property type="molecule type" value="Genomic_DNA"/>
</dbReference>
<evidence type="ECO:0000259" key="2">
    <source>
        <dbReference type="PROSITE" id="PS50866"/>
    </source>
</evidence>
<keyword evidence="1" id="KW-0732">Signal</keyword>
<reference evidence="3" key="2">
    <citation type="journal article" date="2021" name="PeerJ">
        <title>Extensive microbial diversity within the chicken gut microbiome revealed by metagenomics and culture.</title>
        <authorList>
            <person name="Gilroy R."/>
            <person name="Ravi A."/>
            <person name="Getino M."/>
            <person name="Pursley I."/>
            <person name="Horton D.L."/>
            <person name="Alikhan N.F."/>
            <person name="Baker D."/>
            <person name="Gharbi K."/>
            <person name="Hall N."/>
            <person name="Watson M."/>
            <person name="Adriaenssens E.M."/>
            <person name="Foster-Nyarko E."/>
            <person name="Jarju S."/>
            <person name="Secka A."/>
            <person name="Antonio M."/>
            <person name="Oren A."/>
            <person name="Chaudhuri R.R."/>
            <person name="La Ragione R."/>
            <person name="Hildebrand F."/>
            <person name="Pallen M.J."/>
        </authorList>
    </citation>
    <scope>NUCLEOTIDE SEQUENCE</scope>
    <source>
        <strain evidence="3">G3-4614</strain>
    </source>
</reference>
<evidence type="ECO:0000256" key="1">
    <source>
        <dbReference type="SAM" id="SignalP"/>
    </source>
</evidence>
<dbReference type="InterPro" id="IPR009038">
    <property type="entry name" value="GOLD_dom"/>
</dbReference>
<dbReference type="Pfam" id="PF18998">
    <property type="entry name" value="Flg_new_2"/>
    <property type="match status" value="2"/>
</dbReference>
<sequence>MRKIFNISVLLLAISVLTSQAVAQETVLATFENGMTSGTKFVDTWEASPFNTGQCSNAPEVIDNPYADNMNPTSKVLHYIRPYYAGDRNGVEIKLETPFNLTTETQYVHIFIYKPVSSRILLRGLDTENNTFQFQALSSSESRAGAWSDAVFAVKGSNYTIDRLVLYPDLESSVNRLSSDIDIYIDEIVINSSSESRSVSDYCNVGGTITSDRYISSITTTGASTDISITSDARTAVYEKYASGSIVAIPGGEFTVEFVQKSNSGTNEAWVADVYADFNADKEFVSEGEYIGRISGVASGDEVVYTADITVPETTAVSSCMIRIKLTDSSDDAVAGGAYSSCSSVVDGYAINIPMEISEYAERPIIKITGQSDQSDWGAVKFKGYESGVTELMIEKETAITVTATPNAGYRFKGWYNQETGGLVSVDTEYRFSPDYNIILVARFEEIPFCMPEYQTPAKYYLGKASITPASQSALYYVGSSTSSEDGISSNIQRLSILGGVNVKRGTTFSLYIEKANSSAALSSANVALWADWDKSHSFDSDEYIGSYNITSSSNTFNVTVPDDAVKGDVYLRLIMTDNELTETSSCDAVGTGAVYDFMVTVTPGDDERFSINAVPSISGAATFTLSPEPGTDGKYAAGTNVEITCVPGEGFQFVQWLKDGMPYGATMTSNNPLPLTGLDEDLNLTMKVEAKFPEYCAGTTPNNGDGDHYGISGGSLSVNGVQAFTFSKGSSAITDLSGSCIAEVCPGDVIQLYVSGGDPHSSWAQGIAYVDWNMDGEWNTTTEAYELFNNPGAVVKNKLTEITVPDDVAIGCFGMRLCSGEAPAYNTLGGGPCQARRRGTLFTFRINSSVPPTSVPKLTLSQGEGCTVAITDSEGNPMSSGDEVEAGESLNIEVSITDENYLLDKIRVNGVPVAYTESGDNVYTATVSASSSGANVVVTTREKAYCTSTATITRTDRPASEGNDNRYLTAVKITGATYNGEAQTISINGLSQDAHRCVYEDHTDQVLKCSPGDVLTPTLTFNGAWMHKYVYVDWDRNYTFDVGTSADWKELVSFNYIDGVNSAGATAAQDGSAGMGTFVVPEDASGEYRIRFKLDWDSTDPCGRFDSGNSILNNAGGIVDFILDVDNPTSGVEEITDMPFSVIGGSGKIYLASSTNATVDVIDAKSGLIYKKGYNVIGNAEIQLPAGVYLVKVETSDSSEVKKVIVR</sequence>
<protein>
    <submittedName>
        <fullName evidence="3">InlB B-repeat-containing protein</fullName>
    </submittedName>
</protein>
<gene>
    <name evidence="3" type="ORF">IAC54_06565</name>
</gene>
<dbReference type="PROSITE" id="PS50866">
    <property type="entry name" value="GOLD"/>
    <property type="match status" value="1"/>
</dbReference>
<dbReference type="InterPro" id="IPR045474">
    <property type="entry name" value="GEVED"/>
</dbReference>
<feature type="chain" id="PRO_5039044591" evidence="1">
    <location>
        <begin position="24"/>
        <end position="1208"/>
    </location>
</feature>
<dbReference type="InterPro" id="IPR042229">
    <property type="entry name" value="Listeria/Bacterioides_rpt_sf"/>
</dbReference>
<dbReference type="InterPro" id="IPR044060">
    <property type="entry name" value="Bacterial_rp_domain"/>
</dbReference>
<feature type="domain" description="GOLD" evidence="2">
    <location>
        <begin position="996"/>
        <end position="1126"/>
    </location>
</feature>